<evidence type="ECO:0000256" key="1">
    <source>
        <dbReference type="ARBA" id="ARBA00022729"/>
    </source>
</evidence>
<dbReference type="SUPFAM" id="SSF100895">
    <property type="entry name" value="Kazal-type serine protease inhibitors"/>
    <property type="match status" value="1"/>
</dbReference>
<keyword evidence="2" id="KW-1015">Disulfide bond</keyword>
<reference evidence="4 5" key="1">
    <citation type="submission" date="2023-03" db="EMBL/GenBank/DDBJ databases">
        <title>High-quality genome of Scylla paramamosain provides insights in environmental adaptation.</title>
        <authorList>
            <person name="Zhang L."/>
        </authorList>
    </citation>
    <scope>NUCLEOTIDE SEQUENCE [LARGE SCALE GENOMIC DNA]</scope>
    <source>
        <strain evidence="4">LZ_2023a</strain>
        <tissue evidence="4">Muscle</tissue>
    </source>
</reference>
<dbReference type="PANTHER" id="PTHR10913">
    <property type="entry name" value="FOLLISTATIN-RELATED"/>
    <property type="match status" value="1"/>
</dbReference>
<sequence>MSVIEGRFVDIHPPLPPPASLTPKYPTRHLQENSAGEATGGRRRVNWLPALVKEGCRTSVHTMRLLFVCLAVVSASALDISGGRRDPCRSVECRAGRECIVEGGAAQCQCVAACPDRYQPVCGSDDRTYDSHCNLHRHACLTGNHIKFTKKRKPAVKKEDPAVCYSSQRDAYLLLVGKKWRDTLSSQPWHVDGMTFRESLWGRFYTCDKNKDNYLDSDETLNCTSDTVFMARPNQDRELTRALCVDAIVDMGDTSRDWRLDFEEFTTIFTPGYRPPQKPLSATNEDGVRLAPLQDQTVEMGCSLEGKKYVDGEDVQVDGSHCICAVGSWVCTSPTDITTPKATKKKQQQQDLLDQELLALNDLDYDGDLDDEEFLINEEEDEEFLEDLFDDLLDKLHEHRLKNKKHHHNRL</sequence>
<name>A0AAW0TB91_SCYPA</name>
<dbReference type="AlphaFoldDB" id="A0AAW0TB91"/>
<dbReference type="InterPro" id="IPR002350">
    <property type="entry name" value="Kazal_dom"/>
</dbReference>
<dbReference type="SMART" id="SM00280">
    <property type="entry name" value="KAZAL"/>
    <property type="match status" value="1"/>
</dbReference>
<dbReference type="GO" id="GO:0030154">
    <property type="term" value="P:cell differentiation"/>
    <property type="evidence" value="ECO:0007669"/>
    <property type="project" value="TreeGrafter"/>
</dbReference>
<protein>
    <recommendedName>
        <fullName evidence="3">Kazal-like domain-containing protein</fullName>
    </recommendedName>
</protein>
<dbReference type="Pfam" id="PF23564">
    <property type="entry name" value="EF-hand_FSTL1"/>
    <property type="match status" value="1"/>
</dbReference>
<dbReference type="Pfam" id="PF07648">
    <property type="entry name" value="Kazal_2"/>
    <property type="match status" value="1"/>
</dbReference>
<dbReference type="Gene3D" id="3.30.60.30">
    <property type="match status" value="1"/>
</dbReference>
<feature type="domain" description="Kazal-like" evidence="3">
    <location>
        <begin position="102"/>
        <end position="157"/>
    </location>
</feature>
<dbReference type="FunFam" id="3.30.60.30:FF:000024">
    <property type="entry name" value="Transmembrane agrin"/>
    <property type="match status" value="1"/>
</dbReference>
<accession>A0AAW0TB91</accession>
<dbReference type="EMBL" id="JARAKH010000034">
    <property type="protein sequence ID" value="KAK8384612.1"/>
    <property type="molecule type" value="Genomic_DNA"/>
</dbReference>
<dbReference type="Proteomes" id="UP001487740">
    <property type="component" value="Unassembled WGS sequence"/>
</dbReference>
<evidence type="ECO:0000313" key="4">
    <source>
        <dbReference type="EMBL" id="KAK8384612.1"/>
    </source>
</evidence>
<keyword evidence="1" id="KW-0732">Signal</keyword>
<dbReference type="PANTHER" id="PTHR10913:SF81">
    <property type="entry name" value="KAZAL-LIKE DOMAIN-CONTAINING PROTEIN"/>
    <property type="match status" value="1"/>
</dbReference>
<comment type="caution">
    <text evidence="4">The sequence shown here is derived from an EMBL/GenBank/DDBJ whole genome shotgun (WGS) entry which is preliminary data.</text>
</comment>
<organism evidence="4 5">
    <name type="scientific">Scylla paramamosain</name>
    <name type="common">Mud crab</name>
    <dbReference type="NCBI Taxonomy" id="85552"/>
    <lineage>
        <taxon>Eukaryota</taxon>
        <taxon>Metazoa</taxon>
        <taxon>Ecdysozoa</taxon>
        <taxon>Arthropoda</taxon>
        <taxon>Crustacea</taxon>
        <taxon>Multicrustacea</taxon>
        <taxon>Malacostraca</taxon>
        <taxon>Eumalacostraca</taxon>
        <taxon>Eucarida</taxon>
        <taxon>Decapoda</taxon>
        <taxon>Pleocyemata</taxon>
        <taxon>Brachyura</taxon>
        <taxon>Eubrachyura</taxon>
        <taxon>Portunoidea</taxon>
        <taxon>Portunidae</taxon>
        <taxon>Portuninae</taxon>
        <taxon>Scylla</taxon>
    </lineage>
</organism>
<dbReference type="CDD" id="cd00104">
    <property type="entry name" value="KAZAL_FS"/>
    <property type="match status" value="1"/>
</dbReference>
<dbReference type="InterPro" id="IPR057020">
    <property type="entry name" value="EF-hand_FSTL1"/>
</dbReference>
<dbReference type="GO" id="GO:0030510">
    <property type="term" value="P:regulation of BMP signaling pathway"/>
    <property type="evidence" value="ECO:0007669"/>
    <property type="project" value="TreeGrafter"/>
</dbReference>
<keyword evidence="5" id="KW-1185">Reference proteome</keyword>
<dbReference type="Pfam" id="PF23244">
    <property type="entry name" value="VWF"/>
    <property type="match status" value="1"/>
</dbReference>
<evidence type="ECO:0000256" key="2">
    <source>
        <dbReference type="ARBA" id="ARBA00023157"/>
    </source>
</evidence>
<proteinExistence type="predicted"/>
<dbReference type="Gene3D" id="1.10.238.10">
    <property type="entry name" value="EF-hand"/>
    <property type="match status" value="1"/>
</dbReference>
<evidence type="ECO:0000313" key="5">
    <source>
        <dbReference type="Proteomes" id="UP001487740"/>
    </source>
</evidence>
<dbReference type="GO" id="GO:0005615">
    <property type="term" value="C:extracellular space"/>
    <property type="evidence" value="ECO:0007669"/>
    <property type="project" value="TreeGrafter"/>
</dbReference>
<gene>
    <name evidence="4" type="ORF">O3P69_014288</name>
</gene>
<dbReference type="PROSITE" id="PS51465">
    <property type="entry name" value="KAZAL_2"/>
    <property type="match status" value="1"/>
</dbReference>
<dbReference type="InterPro" id="IPR050653">
    <property type="entry name" value="Prot_Inhib_GrowthFact_Antg"/>
</dbReference>
<dbReference type="InterPro" id="IPR036058">
    <property type="entry name" value="Kazal_dom_sf"/>
</dbReference>
<dbReference type="SUPFAM" id="SSF47473">
    <property type="entry name" value="EF-hand"/>
    <property type="match status" value="1"/>
</dbReference>
<evidence type="ECO:0000259" key="3">
    <source>
        <dbReference type="PROSITE" id="PS51465"/>
    </source>
</evidence>
<dbReference type="InterPro" id="IPR011992">
    <property type="entry name" value="EF-hand-dom_pair"/>
</dbReference>